<dbReference type="Gene3D" id="2.20.70.10">
    <property type="match status" value="1"/>
</dbReference>
<evidence type="ECO:0000313" key="4">
    <source>
        <dbReference type="EnsemblMetazoa" id="BGLB021310-PA"/>
    </source>
</evidence>
<feature type="compositionally biased region" description="Acidic residues" evidence="2">
    <location>
        <begin position="72"/>
        <end position="84"/>
    </location>
</feature>
<dbReference type="FunFam" id="3.30.160.590:FF:000001">
    <property type="entry name" value="microprocessor complex subunit DGCR8"/>
    <property type="match status" value="1"/>
</dbReference>
<feature type="compositionally biased region" description="Polar residues" evidence="2">
    <location>
        <begin position="1"/>
        <end position="22"/>
    </location>
</feature>
<gene>
    <name evidence="4" type="primary">106062486</name>
</gene>
<dbReference type="VEuPathDB" id="VectorBase:BGLAX_041653"/>
<dbReference type="Gene3D" id="3.30.160.20">
    <property type="match status" value="2"/>
</dbReference>
<dbReference type="CDD" id="cd19867">
    <property type="entry name" value="DSRM_DGCR8_rpt1"/>
    <property type="match status" value="1"/>
</dbReference>
<dbReference type="GO" id="GO:0070877">
    <property type="term" value="C:microprocessor complex"/>
    <property type="evidence" value="ECO:0007669"/>
    <property type="project" value="InterPro"/>
</dbReference>
<dbReference type="CDD" id="cd19868">
    <property type="entry name" value="DSRM_DGCR8_rpt2"/>
    <property type="match status" value="1"/>
</dbReference>
<feature type="region of interest" description="Disordered" evidence="2">
    <location>
        <begin position="586"/>
        <end position="620"/>
    </location>
</feature>
<feature type="compositionally biased region" description="Polar residues" evidence="2">
    <location>
        <begin position="228"/>
        <end position="249"/>
    </location>
</feature>
<feature type="region of interest" description="Disordered" evidence="2">
    <location>
        <begin position="1"/>
        <end position="111"/>
    </location>
</feature>
<feature type="region of interest" description="Disordered" evidence="2">
    <location>
        <begin position="218"/>
        <end position="249"/>
    </location>
</feature>
<dbReference type="Gene3D" id="3.30.160.590">
    <property type="match status" value="1"/>
</dbReference>
<dbReference type="EnsemblMetazoa" id="BGLB021310-RA">
    <property type="protein sequence ID" value="BGLB021310-PA"/>
    <property type="gene ID" value="BGLB021310"/>
</dbReference>
<protein>
    <recommendedName>
        <fullName evidence="3">DRBM domain-containing protein</fullName>
    </recommendedName>
</protein>
<dbReference type="PANTHER" id="PTHR13482:SF3">
    <property type="entry name" value="MICROPROCESSOR COMPLEX SUBUNIT DGCR8"/>
    <property type="match status" value="1"/>
</dbReference>
<accession>A0A2C9KM69</accession>
<organism evidence="4 5">
    <name type="scientific">Biomphalaria glabrata</name>
    <name type="common">Bloodfluke planorb</name>
    <name type="synonym">Freshwater snail</name>
    <dbReference type="NCBI Taxonomy" id="6526"/>
    <lineage>
        <taxon>Eukaryota</taxon>
        <taxon>Metazoa</taxon>
        <taxon>Spiralia</taxon>
        <taxon>Lophotrochozoa</taxon>
        <taxon>Mollusca</taxon>
        <taxon>Gastropoda</taxon>
        <taxon>Heterobranchia</taxon>
        <taxon>Euthyneura</taxon>
        <taxon>Panpulmonata</taxon>
        <taxon>Hygrophila</taxon>
        <taxon>Lymnaeoidea</taxon>
        <taxon>Planorbidae</taxon>
        <taxon>Biomphalaria</taxon>
    </lineage>
</organism>
<dbReference type="GO" id="GO:0070878">
    <property type="term" value="F:primary miRNA binding"/>
    <property type="evidence" value="ECO:0007669"/>
    <property type="project" value="TreeGrafter"/>
</dbReference>
<dbReference type="STRING" id="6526.A0A2C9KM69"/>
<dbReference type="GO" id="GO:0031053">
    <property type="term" value="P:primary miRNA processing"/>
    <property type="evidence" value="ECO:0007669"/>
    <property type="project" value="InterPro"/>
</dbReference>
<feature type="compositionally biased region" description="Basic and acidic residues" evidence="2">
    <location>
        <begin position="47"/>
        <end position="71"/>
    </location>
</feature>
<evidence type="ECO:0000256" key="1">
    <source>
        <dbReference type="PROSITE-ProRule" id="PRU00266"/>
    </source>
</evidence>
<dbReference type="InterPro" id="IPR014720">
    <property type="entry name" value="dsRBD_dom"/>
</dbReference>
<dbReference type="GO" id="GO:0003725">
    <property type="term" value="F:double-stranded RNA binding"/>
    <property type="evidence" value="ECO:0007669"/>
    <property type="project" value="TreeGrafter"/>
</dbReference>
<keyword evidence="1" id="KW-0694">RNA-binding</keyword>
<feature type="compositionally biased region" description="Polar residues" evidence="2">
    <location>
        <begin position="497"/>
        <end position="514"/>
    </location>
</feature>
<dbReference type="GO" id="GO:0020037">
    <property type="term" value="F:heme binding"/>
    <property type="evidence" value="ECO:0007669"/>
    <property type="project" value="InterPro"/>
</dbReference>
<dbReference type="GO" id="GO:0042802">
    <property type="term" value="F:identical protein binding"/>
    <property type="evidence" value="ECO:0007669"/>
    <property type="project" value="InterPro"/>
</dbReference>
<sequence>MSDCQTDITQNQRVDNQFNVSQDLGAYNDNSMEDISLSDCMEEGDNESNHGDDGSNHDGDYGDPGEEHEFEIIDQLESEEDDGIGTERSGNDRQRKEDQDDYSSSSDDLDDTELHAMLEKGIDKDSIKKPDENQDGRPIIKHKIVLNELESDPFDILPEGWVWVTHNCGMPVYLHKETRVCTMARPYSLGSASARTHDIPISAIPCLQYRRQMEKLKPESQVDDCKNDSSNIEVKNSFPTEPVKTNSAVSIEVDNSKESLKQPSVNNEKKSPGKLWVVAEESSEFKTLDSQYGALHTGVGDYKTYQHPELNTSEAPSSLVCENIAVRLDRSCLDDSENINAHALGETGFEASISSASENLSVEVNAQNLGSQQNLNADPEEKEKHLIGSCAINAKHGQCSEKPLICPMSWPSVGENSPSTNCLISQKNLHGDDTNASKVVTEDNLKSTVAVVAEEATSNTERSELVTSSTNPLASIKRKIESLKNKRGGKHRKLDNGSATGWPTDNNIAVSARSSGREDTFNGAPIPNADEKLKAHAAEVKIKSAEERAKESLLDSSTVHDYCTKLFQFKTLEVKKYRSWRERRKHLGERSRRNRPELPPSTKLITCPIPGNMKSEGTGDNAKKREFILNPTGKSYLCILHEYMQRTLKIQPLYVFKELENSKTPYGATVMINNIEYGTGYASSKKVAKQEAAKETLKVLIPDLFKKITDQEIKRNISDLSFFDDVKVTDPRVNELGNKVGQPSPFQLLLECLRRNFGMGNTQCEVSTKALKNQKCEFTINVGKHSATVVAKNKREGKQLAAQAILAKLHPHVPSWGSLLRLYGTSVEKAIQKPEEMNDVKSHAPNHSVLESLREEMKKLHRQKEAIQSKGKMIISSKDLPSKMSGVDL</sequence>
<dbReference type="OrthoDB" id="112668at2759"/>
<dbReference type="FunFam" id="3.30.160.20:FF:000021">
    <property type="entry name" value="Microprocessor complex subunit DGCR8"/>
    <property type="match status" value="1"/>
</dbReference>
<feature type="region of interest" description="Disordered" evidence="2">
    <location>
        <begin position="486"/>
        <end position="528"/>
    </location>
</feature>
<dbReference type="InterPro" id="IPR040375">
    <property type="entry name" value="DGCR8"/>
</dbReference>
<evidence type="ECO:0000256" key="2">
    <source>
        <dbReference type="SAM" id="MobiDB-lite"/>
    </source>
</evidence>
<dbReference type="VEuPathDB" id="VectorBase:BGLB021310"/>
<dbReference type="AlphaFoldDB" id="A0A2C9KM69"/>
<dbReference type="Proteomes" id="UP000076420">
    <property type="component" value="Unassembled WGS sequence"/>
</dbReference>
<dbReference type="PROSITE" id="PS50137">
    <property type="entry name" value="DS_RBD"/>
    <property type="match status" value="1"/>
</dbReference>
<name>A0A2C9KM69_BIOGL</name>
<feature type="compositionally biased region" description="Basic and acidic residues" evidence="2">
    <location>
        <begin position="89"/>
        <end position="98"/>
    </location>
</feature>
<dbReference type="SMART" id="SM00358">
    <property type="entry name" value="DSRM"/>
    <property type="match status" value="2"/>
</dbReference>
<feature type="compositionally biased region" description="Basic and acidic residues" evidence="2">
    <location>
        <begin position="218"/>
        <end position="227"/>
    </location>
</feature>
<evidence type="ECO:0000313" key="5">
    <source>
        <dbReference type="Proteomes" id="UP000076420"/>
    </source>
</evidence>
<dbReference type="SUPFAM" id="SSF54768">
    <property type="entry name" value="dsRNA-binding domain-like"/>
    <property type="match status" value="1"/>
</dbReference>
<feature type="domain" description="DRBM" evidence="3">
    <location>
        <begin position="635"/>
        <end position="702"/>
    </location>
</feature>
<dbReference type="PANTHER" id="PTHR13482">
    <property type="entry name" value="MICRORNA PROCESSOR COMPLEX SUBUNIT DGCR8"/>
    <property type="match status" value="1"/>
</dbReference>
<dbReference type="KEGG" id="bgt:106062486"/>
<evidence type="ECO:0000259" key="3">
    <source>
        <dbReference type="PROSITE" id="PS50137"/>
    </source>
</evidence>
<dbReference type="Pfam" id="PF00035">
    <property type="entry name" value="dsrm"/>
    <property type="match status" value="1"/>
</dbReference>
<reference evidence="4" key="1">
    <citation type="submission" date="2020-05" db="UniProtKB">
        <authorList>
            <consortium name="EnsemblMetazoa"/>
        </authorList>
    </citation>
    <scope>IDENTIFICATION</scope>
    <source>
        <strain evidence="4">BB02</strain>
    </source>
</reference>
<proteinExistence type="predicted"/>